<dbReference type="Pfam" id="PF07727">
    <property type="entry name" value="RVT_2"/>
    <property type="match status" value="1"/>
</dbReference>
<feature type="domain" description="Retrotransposon Copia-like N-terminal" evidence="3">
    <location>
        <begin position="14"/>
        <end position="44"/>
    </location>
</feature>
<evidence type="ECO:0000313" key="4">
    <source>
        <dbReference type="EMBL" id="PKI50880.1"/>
    </source>
</evidence>
<evidence type="ECO:0008006" key="6">
    <source>
        <dbReference type="Google" id="ProtNLM"/>
    </source>
</evidence>
<feature type="compositionally biased region" description="Low complexity" evidence="1">
    <location>
        <begin position="255"/>
        <end position="279"/>
    </location>
</feature>
<dbReference type="CDD" id="cd09272">
    <property type="entry name" value="RNase_HI_RT_Ty1"/>
    <property type="match status" value="1"/>
</dbReference>
<dbReference type="InterPro" id="IPR043502">
    <property type="entry name" value="DNA/RNA_pol_sf"/>
</dbReference>
<evidence type="ECO:0000259" key="3">
    <source>
        <dbReference type="Pfam" id="PF14244"/>
    </source>
</evidence>
<evidence type="ECO:0000259" key="2">
    <source>
        <dbReference type="Pfam" id="PF07727"/>
    </source>
</evidence>
<dbReference type="PANTHER" id="PTHR37610">
    <property type="entry name" value="CCHC-TYPE DOMAIN-CONTAINING PROTEIN"/>
    <property type="match status" value="1"/>
</dbReference>
<accession>A0A2I0J4P4</accession>
<dbReference type="Pfam" id="PF14244">
    <property type="entry name" value="Retrotran_gag_3"/>
    <property type="match status" value="1"/>
</dbReference>
<keyword evidence="5" id="KW-1185">Reference proteome</keyword>
<dbReference type="EMBL" id="PGOL01002074">
    <property type="protein sequence ID" value="PKI50880.1"/>
    <property type="molecule type" value="Genomic_DNA"/>
</dbReference>
<dbReference type="InterPro" id="IPR029472">
    <property type="entry name" value="Copia-like_N"/>
</dbReference>
<feature type="region of interest" description="Disordered" evidence="1">
    <location>
        <begin position="241"/>
        <end position="316"/>
    </location>
</feature>
<evidence type="ECO:0000313" key="5">
    <source>
        <dbReference type="Proteomes" id="UP000233551"/>
    </source>
</evidence>
<dbReference type="AlphaFoldDB" id="A0A2I0J4P4"/>
<comment type="caution">
    <text evidence="4">The sequence shown here is derived from an EMBL/GenBank/DDBJ whole genome shotgun (WGS) entry which is preliminary data.</text>
</comment>
<feature type="domain" description="Reverse transcriptase Ty1/copia-type" evidence="2">
    <location>
        <begin position="351"/>
        <end position="593"/>
    </location>
</feature>
<proteinExistence type="predicted"/>
<evidence type="ECO:0000256" key="1">
    <source>
        <dbReference type="SAM" id="MobiDB-lite"/>
    </source>
</evidence>
<dbReference type="PANTHER" id="PTHR37610:SF97">
    <property type="entry name" value="RETROTRANSPOSON GAG DOMAIN-CONTAINING PROTEIN"/>
    <property type="match status" value="1"/>
</dbReference>
<reference evidence="4 5" key="1">
    <citation type="submission" date="2017-11" db="EMBL/GenBank/DDBJ databases">
        <title>De-novo sequencing of pomegranate (Punica granatum L.) genome.</title>
        <authorList>
            <person name="Akparov Z."/>
            <person name="Amiraslanov A."/>
            <person name="Hajiyeva S."/>
            <person name="Abbasov M."/>
            <person name="Kaur K."/>
            <person name="Hamwieh A."/>
            <person name="Solovyev V."/>
            <person name="Salamov A."/>
            <person name="Braich B."/>
            <person name="Kosarev P."/>
            <person name="Mahmoud A."/>
            <person name="Hajiyev E."/>
            <person name="Babayeva S."/>
            <person name="Izzatullayeva V."/>
            <person name="Mammadov A."/>
            <person name="Mammadov A."/>
            <person name="Sharifova S."/>
            <person name="Ojaghi J."/>
            <person name="Eynullazada K."/>
            <person name="Bayramov B."/>
            <person name="Abdulazimova A."/>
            <person name="Shahmuradov I."/>
        </authorList>
    </citation>
    <scope>NUCLEOTIDE SEQUENCE [LARGE SCALE GENOMIC DNA]</scope>
    <source>
        <strain evidence="5">cv. AG2017</strain>
        <tissue evidence="4">Leaf</tissue>
    </source>
</reference>
<dbReference type="SUPFAM" id="SSF56672">
    <property type="entry name" value="DNA/RNA polymerases"/>
    <property type="match status" value="1"/>
</dbReference>
<dbReference type="STRING" id="22663.A0A2I0J4P4"/>
<gene>
    <name evidence="4" type="ORF">CRG98_028708</name>
</gene>
<protein>
    <recommendedName>
        <fullName evidence="6">Reverse transcriptase Ty1/copia-type domain-containing protein</fullName>
    </recommendedName>
</protein>
<dbReference type="InterPro" id="IPR013103">
    <property type="entry name" value="RVT_2"/>
</dbReference>
<organism evidence="4 5">
    <name type="scientific">Punica granatum</name>
    <name type="common">Pomegranate</name>
    <dbReference type="NCBI Taxonomy" id="22663"/>
    <lineage>
        <taxon>Eukaryota</taxon>
        <taxon>Viridiplantae</taxon>
        <taxon>Streptophyta</taxon>
        <taxon>Embryophyta</taxon>
        <taxon>Tracheophyta</taxon>
        <taxon>Spermatophyta</taxon>
        <taxon>Magnoliopsida</taxon>
        <taxon>eudicotyledons</taxon>
        <taxon>Gunneridae</taxon>
        <taxon>Pentapetalae</taxon>
        <taxon>rosids</taxon>
        <taxon>malvids</taxon>
        <taxon>Myrtales</taxon>
        <taxon>Lythraceae</taxon>
        <taxon>Punica</taxon>
    </lineage>
</organism>
<sequence length="715" mass="80741">MANKRPIDVTSPYFNYQTWEKATVRALEAKNKTGFVDGSLKQPDLNSPEYRLWKINNSMICSWIFNSLDKSLQGVVVHANDAKMMWDEIKQQFAQGNAPRVQHIKASICNLRQSRQQVIDYYSSLKSQWDELEGYLETAECTCGGCTCGVVDQMAKNKEVEKLHQFLMGLDSEVFACRREHLEFIATIVERPGIKDKTVENYMVIRGIEIQRQREEIGVSQEDRTTGRVIGSGELWKGGLRQLSVSGGDGSPDMSPTFSPDSSGSTSSSHLGPSSSSSDAVIPNNSPVAIDSSIHLGSSKVVPPSPKPTRAHRPPVWHKDYDCSIAMTKPPPLAALTDSTISSELSALERNDTWVITDLLGGKRAIGYKWVYKVKQRADGSIERYKARLVTKGYTQIKGLDFDETFAPVAKLVSVRVLLTVSLNRNWELYQLDVNNAFLHGDLEEEVYMKLPSGLTSAGSNKVCRLQKSLYGLRQASHNWFAKLSIALKSYGFTQSSANYSLFTFNKAGIILIILVYVDDLILTGNDPAHYAKFKEYLDKCFSIKDLGKLRYFLGIEVARRSDCLFLCQMKYTLDILQETGMLDARPVAFPMEQHLRLDSKSGEDFSDPSRYRRLVGSRSRISFHGIYYCRVVMASIFTLFAWCDYFISYDVVCDNMAALHIATNPVFHERTKHIEIDCHFIREHVQAKSIITRHVPSKLQLADIFTKFLGRDQF</sequence>
<dbReference type="Proteomes" id="UP000233551">
    <property type="component" value="Unassembled WGS sequence"/>
</dbReference>
<name>A0A2I0J4P4_PUNGR</name>